<keyword evidence="3" id="KW-1185">Reference proteome</keyword>
<dbReference type="EMBL" id="BSYO01000004">
    <property type="protein sequence ID" value="GMH03048.1"/>
    <property type="molecule type" value="Genomic_DNA"/>
</dbReference>
<evidence type="ECO:0000313" key="2">
    <source>
        <dbReference type="EMBL" id="GMH03048.1"/>
    </source>
</evidence>
<keyword evidence="1" id="KW-1133">Transmembrane helix</keyword>
<dbReference type="AlphaFoldDB" id="A0AAD3S245"/>
<keyword evidence="1" id="KW-0812">Transmembrane</keyword>
<accession>A0AAD3S245</accession>
<keyword evidence="1" id="KW-0472">Membrane</keyword>
<name>A0AAD3S245_NEPGR</name>
<protein>
    <submittedName>
        <fullName evidence="2">Uncharacterized protein</fullName>
    </submittedName>
</protein>
<evidence type="ECO:0000256" key="1">
    <source>
        <dbReference type="SAM" id="Phobius"/>
    </source>
</evidence>
<reference evidence="2" key="1">
    <citation type="submission" date="2023-05" db="EMBL/GenBank/DDBJ databases">
        <title>Nepenthes gracilis genome sequencing.</title>
        <authorList>
            <person name="Fukushima K."/>
        </authorList>
    </citation>
    <scope>NUCLEOTIDE SEQUENCE</scope>
    <source>
        <strain evidence="2">SING2019-196</strain>
    </source>
</reference>
<feature type="transmembrane region" description="Helical" evidence="1">
    <location>
        <begin position="42"/>
        <end position="61"/>
    </location>
</feature>
<comment type="caution">
    <text evidence="2">The sequence shown here is derived from an EMBL/GenBank/DDBJ whole genome shotgun (WGS) entry which is preliminary data.</text>
</comment>
<gene>
    <name evidence="2" type="ORF">Nepgr_004887</name>
</gene>
<proteinExistence type="predicted"/>
<sequence>MRCSMFSVHLPNFSAFMDLPAMRCSIFTSQTSPWSLDFRSCIGYQNPTALFCFLILVIINASMLAQHSRYQSCPVYDSSRIA</sequence>
<evidence type="ECO:0000313" key="3">
    <source>
        <dbReference type="Proteomes" id="UP001279734"/>
    </source>
</evidence>
<organism evidence="2 3">
    <name type="scientific">Nepenthes gracilis</name>
    <name type="common">Slender pitcher plant</name>
    <dbReference type="NCBI Taxonomy" id="150966"/>
    <lineage>
        <taxon>Eukaryota</taxon>
        <taxon>Viridiplantae</taxon>
        <taxon>Streptophyta</taxon>
        <taxon>Embryophyta</taxon>
        <taxon>Tracheophyta</taxon>
        <taxon>Spermatophyta</taxon>
        <taxon>Magnoliopsida</taxon>
        <taxon>eudicotyledons</taxon>
        <taxon>Gunneridae</taxon>
        <taxon>Pentapetalae</taxon>
        <taxon>Caryophyllales</taxon>
        <taxon>Nepenthaceae</taxon>
        <taxon>Nepenthes</taxon>
    </lineage>
</organism>
<dbReference type="Proteomes" id="UP001279734">
    <property type="component" value="Unassembled WGS sequence"/>
</dbReference>